<feature type="compositionally biased region" description="Polar residues" evidence="1">
    <location>
        <begin position="251"/>
        <end position="262"/>
    </location>
</feature>
<dbReference type="RefSeq" id="WP_142898742.1">
    <property type="nucleotide sequence ID" value="NZ_ML660060.1"/>
</dbReference>
<feature type="region of interest" description="Disordered" evidence="1">
    <location>
        <begin position="238"/>
        <end position="262"/>
    </location>
</feature>
<proteinExistence type="predicted"/>
<evidence type="ECO:0000256" key="2">
    <source>
        <dbReference type="SAM" id="SignalP"/>
    </source>
</evidence>
<dbReference type="Gene3D" id="2.170.130.20">
    <property type="entry name" value="LCCL-like domain"/>
    <property type="match status" value="2"/>
</dbReference>
<dbReference type="PROSITE" id="PS50820">
    <property type="entry name" value="LCCL"/>
    <property type="match status" value="2"/>
</dbReference>
<dbReference type="PANTHER" id="PTHR31331:SF1">
    <property type="entry name" value="CYSTEINE RICH SECRETORY PROTEIN LCCL DOMAIN CONTAINING 2"/>
    <property type="match status" value="1"/>
</dbReference>
<gene>
    <name evidence="4" type="ORF">FKG95_22850</name>
</gene>
<feature type="domain" description="LCCL" evidence="3">
    <location>
        <begin position="61"/>
        <end position="135"/>
    </location>
</feature>
<dbReference type="Pfam" id="PF03815">
    <property type="entry name" value="LCCL"/>
    <property type="match status" value="2"/>
</dbReference>
<keyword evidence="5" id="KW-1185">Reference proteome</keyword>
<protein>
    <recommendedName>
        <fullName evidence="3">LCCL domain-containing protein</fullName>
    </recommendedName>
</protein>
<dbReference type="SMART" id="SM00603">
    <property type="entry name" value="LCCL"/>
    <property type="match status" value="2"/>
</dbReference>
<feature type="chain" id="PRO_5021814680" description="LCCL domain-containing protein" evidence="2">
    <location>
        <begin position="29"/>
        <end position="262"/>
    </location>
</feature>
<dbReference type="AlphaFoldDB" id="A0A545TEU7"/>
<feature type="signal peptide" evidence="2">
    <location>
        <begin position="1"/>
        <end position="28"/>
    </location>
</feature>
<feature type="domain" description="LCCL" evidence="3">
    <location>
        <begin position="182"/>
        <end position="243"/>
    </location>
</feature>
<keyword evidence="2" id="KW-0732">Signal</keyword>
<evidence type="ECO:0000313" key="5">
    <source>
        <dbReference type="Proteomes" id="UP000315252"/>
    </source>
</evidence>
<evidence type="ECO:0000313" key="4">
    <source>
        <dbReference type="EMBL" id="TQV75754.1"/>
    </source>
</evidence>
<dbReference type="InterPro" id="IPR051957">
    <property type="entry name" value="CRISP-LCCL_domain"/>
</dbReference>
<dbReference type="PANTHER" id="PTHR31331">
    <property type="entry name" value="LCCL DOMAIN PROTEIN (AFU_ORTHOLOGUE AFUA_5G08630)"/>
    <property type="match status" value="1"/>
</dbReference>
<dbReference type="OrthoDB" id="9814546at2"/>
<sequence>MKTRHSKFLTALAVAGFSLGAIVNSATAQETAALPALELNTKLEKFQFDSDKFIGQRFTAQCPSTTIHDKYEAISGTGVYSSKSPICVAAIHDGKITADAGGMVTVQLNPGVEAYTASSQNGVDSTGLNNSKRSMVFIDAADTTTADAAQAPYIPRLKWDTKFSSTGFGHKQFVGQRFTFNCPAAPSGKLRRITGTDSYANNTRVCVAAMHAGKITQDGGLIHLQLDPGKKKLVGSLRNGVESKDGPGGHQTVSFVDSPLVN</sequence>
<accession>A0A545TEU7</accession>
<dbReference type="Proteomes" id="UP000315252">
    <property type="component" value="Unassembled WGS sequence"/>
</dbReference>
<reference evidence="4 5" key="1">
    <citation type="submission" date="2019-06" db="EMBL/GenBank/DDBJ databases">
        <title>Whole genome sequence for Rhodospirillaceae sp. R148.</title>
        <authorList>
            <person name="Wang G."/>
        </authorList>
    </citation>
    <scope>NUCLEOTIDE SEQUENCE [LARGE SCALE GENOMIC DNA]</scope>
    <source>
        <strain evidence="4 5">R148</strain>
    </source>
</reference>
<evidence type="ECO:0000259" key="3">
    <source>
        <dbReference type="PROSITE" id="PS50820"/>
    </source>
</evidence>
<comment type="caution">
    <text evidence="4">The sequence shown here is derived from an EMBL/GenBank/DDBJ whole genome shotgun (WGS) entry which is preliminary data.</text>
</comment>
<dbReference type="EMBL" id="VHSH01000009">
    <property type="protein sequence ID" value="TQV75754.1"/>
    <property type="molecule type" value="Genomic_DNA"/>
</dbReference>
<evidence type="ECO:0000256" key="1">
    <source>
        <dbReference type="SAM" id="MobiDB-lite"/>
    </source>
</evidence>
<organism evidence="4 5">
    <name type="scientific">Denitrobaculum tricleocarpae</name>
    <dbReference type="NCBI Taxonomy" id="2591009"/>
    <lineage>
        <taxon>Bacteria</taxon>
        <taxon>Pseudomonadati</taxon>
        <taxon>Pseudomonadota</taxon>
        <taxon>Alphaproteobacteria</taxon>
        <taxon>Rhodospirillales</taxon>
        <taxon>Rhodospirillaceae</taxon>
        <taxon>Denitrobaculum</taxon>
    </lineage>
</organism>
<dbReference type="InterPro" id="IPR004043">
    <property type="entry name" value="LCCL"/>
</dbReference>
<dbReference type="SUPFAM" id="SSF69848">
    <property type="entry name" value="LCCL domain"/>
    <property type="match status" value="2"/>
</dbReference>
<name>A0A545TEU7_9PROT</name>
<dbReference type="InterPro" id="IPR036609">
    <property type="entry name" value="LCCL_sf"/>
</dbReference>